<gene>
    <name evidence="8" type="primary">mcl2</name>
    <name evidence="8" type="ORF">GCM10011498_32490</name>
</gene>
<evidence type="ECO:0000256" key="3">
    <source>
        <dbReference type="ARBA" id="ARBA00022723"/>
    </source>
</evidence>
<evidence type="ECO:0000256" key="2">
    <source>
        <dbReference type="ARBA" id="ARBA00005568"/>
    </source>
</evidence>
<evidence type="ECO:0000259" key="7">
    <source>
        <dbReference type="Pfam" id="PF03328"/>
    </source>
</evidence>
<keyword evidence="3 6" id="KW-0479">Metal-binding</keyword>
<protein>
    <submittedName>
        <fullName evidence="8">(3S)-malyl-CoA thioesterase</fullName>
    </submittedName>
</protein>
<dbReference type="AlphaFoldDB" id="A0A916R238"/>
<feature type="binding site" evidence="6">
    <location>
        <position position="157"/>
    </location>
    <ligand>
        <name>Mg(2+)</name>
        <dbReference type="ChEBI" id="CHEBI:18420"/>
    </ligand>
</feature>
<dbReference type="GO" id="GO:0003824">
    <property type="term" value="F:catalytic activity"/>
    <property type="evidence" value="ECO:0007669"/>
    <property type="project" value="InterPro"/>
</dbReference>
<name>A0A916R238_9RHOB</name>
<dbReference type="InterPro" id="IPR015813">
    <property type="entry name" value="Pyrv/PenolPyrv_kinase-like_dom"/>
</dbReference>
<reference evidence="8" key="1">
    <citation type="journal article" date="2014" name="Int. J. Syst. Evol. Microbiol.">
        <title>Complete genome sequence of Corynebacterium casei LMG S-19264T (=DSM 44701T), isolated from a smear-ripened cheese.</title>
        <authorList>
            <consortium name="US DOE Joint Genome Institute (JGI-PGF)"/>
            <person name="Walter F."/>
            <person name="Albersmeier A."/>
            <person name="Kalinowski J."/>
            <person name="Ruckert C."/>
        </authorList>
    </citation>
    <scope>NUCLEOTIDE SEQUENCE</scope>
    <source>
        <strain evidence="8">CGMCC 1.15880</strain>
    </source>
</reference>
<comment type="cofactor">
    <cofactor evidence="1">
        <name>Mg(2+)</name>
        <dbReference type="ChEBI" id="CHEBI:18420"/>
    </cofactor>
</comment>
<evidence type="ECO:0000256" key="4">
    <source>
        <dbReference type="ARBA" id="ARBA00022842"/>
    </source>
</evidence>
<dbReference type="InterPro" id="IPR011206">
    <property type="entry name" value="Citrate_lyase_beta/mcl1/mcl2"/>
</dbReference>
<comment type="caution">
    <text evidence="8">The sequence shown here is derived from an EMBL/GenBank/DDBJ whole genome shotgun (WGS) entry which is preliminary data.</text>
</comment>
<dbReference type="PANTHER" id="PTHR32308">
    <property type="entry name" value="LYASE BETA SUBUNIT, PUTATIVE (AFU_ORTHOLOGUE AFUA_4G13030)-RELATED"/>
    <property type="match status" value="1"/>
</dbReference>
<dbReference type="PIRSF" id="PIRSF015582">
    <property type="entry name" value="Cit_lyase_B"/>
    <property type="match status" value="1"/>
</dbReference>
<evidence type="ECO:0000313" key="8">
    <source>
        <dbReference type="EMBL" id="GGA28828.1"/>
    </source>
</evidence>
<dbReference type="Pfam" id="PF03328">
    <property type="entry name" value="HpcH_HpaI"/>
    <property type="match status" value="1"/>
</dbReference>
<keyword evidence="9" id="KW-1185">Reference proteome</keyword>
<proteinExistence type="inferred from homology"/>
<feature type="binding site" evidence="5">
    <location>
        <position position="157"/>
    </location>
    <ligand>
        <name>substrate</name>
    </ligand>
</feature>
<feature type="domain" description="HpcH/HpaI aldolase/citrate lyase" evidence="7">
    <location>
        <begin position="38"/>
        <end position="251"/>
    </location>
</feature>
<keyword evidence="4 6" id="KW-0460">Magnesium</keyword>
<evidence type="ECO:0000256" key="5">
    <source>
        <dbReference type="PIRSR" id="PIRSR015582-1"/>
    </source>
</evidence>
<dbReference type="GO" id="GO:0006107">
    <property type="term" value="P:oxaloacetate metabolic process"/>
    <property type="evidence" value="ECO:0007669"/>
    <property type="project" value="TreeGrafter"/>
</dbReference>
<evidence type="ECO:0000313" key="9">
    <source>
        <dbReference type="Proteomes" id="UP000628017"/>
    </source>
</evidence>
<dbReference type="Gene3D" id="3.20.20.60">
    <property type="entry name" value="Phosphoenolpyruvate-binding domains"/>
    <property type="match status" value="1"/>
</dbReference>
<comment type="similarity">
    <text evidence="2">Belongs to the HpcH/HpaI aldolase family.</text>
</comment>
<dbReference type="EMBL" id="BMKA01000005">
    <property type="protein sequence ID" value="GGA28828.1"/>
    <property type="molecule type" value="Genomic_DNA"/>
</dbReference>
<reference evidence="8" key="2">
    <citation type="submission" date="2020-09" db="EMBL/GenBank/DDBJ databases">
        <authorList>
            <person name="Sun Q."/>
            <person name="Zhou Y."/>
        </authorList>
    </citation>
    <scope>NUCLEOTIDE SEQUENCE</scope>
    <source>
        <strain evidence="8">CGMCC 1.15880</strain>
    </source>
</reference>
<dbReference type="SUPFAM" id="SSF51621">
    <property type="entry name" value="Phosphoenolpyruvate/pyruvate domain"/>
    <property type="match status" value="1"/>
</dbReference>
<dbReference type="GO" id="GO:0000287">
    <property type="term" value="F:magnesium ion binding"/>
    <property type="evidence" value="ECO:0007669"/>
    <property type="project" value="TreeGrafter"/>
</dbReference>
<dbReference type="Proteomes" id="UP000628017">
    <property type="component" value="Unassembled WGS sequence"/>
</dbReference>
<feature type="binding site" evidence="5">
    <location>
        <position position="99"/>
    </location>
    <ligand>
        <name>substrate</name>
    </ligand>
</feature>
<dbReference type="InterPro" id="IPR005000">
    <property type="entry name" value="Aldolase/citrate-lyase_domain"/>
</dbReference>
<dbReference type="PANTHER" id="PTHR32308:SF10">
    <property type="entry name" value="CITRATE LYASE SUBUNIT BETA"/>
    <property type="match status" value="1"/>
</dbReference>
<organism evidence="8 9">
    <name type="scientific">Neptunicoccus cionae</name>
    <dbReference type="NCBI Taxonomy" id="2035344"/>
    <lineage>
        <taxon>Bacteria</taxon>
        <taxon>Pseudomonadati</taxon>
        <taxon>Pseudomonadota</taxon>
        <taxon>Alphaproteobacteria</taxon>
        <taxon>Rhodobacterales</taxon>
        <taxon>Paracoccaceae</taxon>
        <taxon>Neptunicoccus</taxon>
    </lineage>
</organism>
<evidence type="ECO:0000256" key="1">
    <source>
        <dbReference type="ARBA" id="ARBA00001946"/>
    </source>
</evidence>
<evidence type="ECO:0000256" key="6">
    <source>
        <dbReference type="PIRSR" id="PIRSR015582-2"/>
    </source>
</evidence>
<accession>A0A916R238</accession>
<dbReference type="InterPro" id="IPR040442">
    <property type="entry name" value="Pyrv_kinase-like_dom_sf"/>
</dbReference>
<sequence length="319" mass="34325">MLRDIIVLQGKLWLILNPKPTLHMTGAAKMTAENRPYRSVLYIPGSKTRALEKAQTLSTDGIIFDLEDAVAPEAKAEARGHVADALRDLNYGNRALLVRINGFETEWAMDDLAAILPAGPESILLPKVYGAADIEKLAEILDGAENCAHTKIWAMMETPLSMLNAREIAAAPRMAGMVLGSNDLIKDLGAQTDPARTALQASIGLCLLAARAYGLICIDGVYNAFKDVDGLQVELDHGRMMGFDGKSLLHPDQLAPTNTAYRPSEAEIELAKRQMAAFKEAEESGKGIAVLDGKIVENLHIVTARALLAKADAIAASET</sequence>
<feature type="binding site" evidence="6">
    <location>
        <position position="183"/>
    </location>
    <ligand>
        <name>Mg(2+)</name>
        <dbReference type="ChEBI" id="CHEBI:18420"/>
    </ligand>
</feature>